<gene>
    <name evidence="1" type="ORF">SAMN05443572_104746</name>
</gene>
<evidence type="ECO:0000313" key="2">
    <source>
        <dbReference type="Proteomes" id="UP000183760"/>
    </source>
</evidence>
<sequence length="53" mass="6210">MSKARRQQPFQLPEFYVPWPARLNPNLESARVHTKAWSYQMGILGPPRDGTER</sequence>
<name>A0ABY1CJ34_MYXFU</name>
<dbReference type="EMBL" id="FOIB01000004">
    <property type="protein sequence ID" value="SEU07614.1"/>
    <property type="molecule type" value="Genomic_DNA"/>
</dbReference>
<dbReference type="InterPro" id="IPR008949">
    <property type="entry name" value="Isoprenoid_synthase_dom_sf"/>
</dbReference>
<accession>A0ABY1CJ34</accession>
<feature type="non-terminal residue" evidence="1">
    <location>
        <position position="53"/>
    </location>
</feature>
<protein>
    <submittedName>
        <fullName evidence="1">Germacradienol/geosmin synthase</fullName>
    </submittedName>
</protein>
<keyword evidence="2" id="KW-1185">Reference proteome</keyword>
<comment type="caution">
    <text evidence="1">The sequence shown here is derived from an EMBL/GenBank/DDBJ whole genome shotgun (WGS) entry which is preliminary data.</text>
</comment>
<evidence type="ECO:0000313" key="1">
    <source>
        <dbReference type="EMBL" id="SEU07614.1"/>
    </source>
</evidence>
<proteinExistence type="predicted"/>
<dbReference type="Proteomes" id="UP000183760">
    <property type="component" value="Unassembled WGS sequence"/>
</dbReference>
<organism evidence="1 2">
    <name type="scientific">Myxococcus fulvus</name>
    <dbReference type="NCBI Taxonomy" id="33"/>
    <lineage>
        <taxon>Bacteria</taxon>
        <taxon>Pseudomonadati</taxon>
        <taxon>Myxococcota</taxon>
        <taxon>Myxococcia</taxon>
        <taxon>Myxococcales</taxon>
        <taxon>Cystobacterineae</taxon>
        <taxon>Myxococcaceae</taxon>
        <taxon>Myxococcus</taxon>
    </lineage>
</organism>
<reference evidence="1 2" key="1">
    <citation type="submission" date="2016-10" db="EMBL/GenBank/DDBJ databases">
        <authorList>
            <person name="Varghese N."/>
            <person name="Submissions S."/>
        </authorList>
    </citation>
    <scope>NUCLEOTIDE SEQUENCE [LARGE SCALE GENOMIC DNA]</scope>
    <source>
        <strain evidence="1 2">DSM 16525</strain>
    </source>
</reference>
<dbReference type="Gene3D" id="1.10.600.10">
    <property type="entry name" value="Farnesyl Diphosphate Synthase"/>
    <property type="match status" value="1"/>
</dbReference>